<keyword evidence="8" id="KW-1185">Reference proteome</keyword>
<evidence type="ECO:0000256" key="2">
    <source>
        <dbReference type="ARBA" id="ARBA00023015"/>
    </source>
</evidence>
<evidence type="ECO:0000259" key="6">
    <source>
        <dbReference type="Pfam" id="PF08281"/>
    </source>
</evidence>
<protein>
    <submittedName>
        <fullName evidence="7">ECF subfamily RNA polymerase sigma factor</fullName>
    </submittedName>
</protein>
<dbReference type="RefSeq" id="WP_053834708.1">
    <property type="nucleotide sequence ID" value="NZ_CXOI01000019.1"/>
</dbReference>
<sequence length="171" mass="20076">MRPEPLPALSRLFLQWRPSLSRYFLRRRAAAWDAEDLVQEVWLRLQRSEAHAPEIANPEAYLFTIAANLMREHALLNQRSTQRDTCLDEVLERLAVPCEADAHVHREQRRRRLAELMARLPPKCRAAMVLRYRDELGYQDIAERLQISSHMVKKYIIKGLAVCRQGMARYA</sequence>
<dbReference type="AlphaFoldDB" id="A0A0K2ZK07"/>
<proteinExistence type="inferred from homology"/>
<reference evidence="8" key="1">
    <citation type="submission" date="2015-07" db="EMBL/GenBank/DDBJ databases">
        <authorList>
            <person name="Wibberg D."/>
        </authorList>
    </citation>
    <scope>NUCLEOTIDE SEQUENCE [LARGE SCALE GENOMIC DNA]</scope>
</reference>
<gene>
    <name evidence="7" type="ORF">XTALMG727_1272</name>
</gene>
<evidence type="ECO:0000313" key="7">
    <source>
        <dbReference type="EMBL" id="CTP85277.1"/>
    </source>
</evidence>
<dbReference type="InterPro" id="IPR036388">
    <property type="entry name" value="WH-like_DNA-bd_sf"/>
</dbReference>
<dbReference type="GO" id="GO:0016987">
    <property type="term" value="F:sigma factor activity"/>
    <property type="evidence" value="ECO:0007669"/>
    <property type="project" value="UniProtKB-KW"/>
</dbReference>
<dbReference type="SUPFAM" id="SSF88659">
    <property type="entry name" value="Sigma3 and sigma4 domains of RNA polymerase sigma factors"/>
    <property type="match status" value="1"/>
</dbReference>
<dbReference type="InterPro" id="IPR013324">
    <property type="entry name" value="RNA_pol_sigma_r3/r4-like"/>
</dbReference>
<name>A0A0K2ZK07_9XANT</name>
<keyword evidence="3" id="KW-0731">Sigma factor</keyword>
<accession>A0A0K2ZK07</accession>
<dbReference type="Pfam" id="PF08281">
    <property type="entry name" value="Sigma70_r4_2"/>
    <property type="match status" value="1"/>
</dbReference>
<dbReference type="NCBIfam" id="TIGR02937">
    <property type="entry name" value="sigma70-ECF"/>
    <property type="match status" value="1"/>
</dbReference>
<dbReference type="PANTHER" id="PTHR43133">
    <property type="entry name" value="RNA POLYMERASE ECF-TYPE SIGMA FACTO"/>
    <property type="match status" value="1"/>
</dbReference>
<dbReference type="InterPro" id="IPR013249">
    <property type="entry name" value="RNA_pol_sigma70_r4_t2"/>
</dbReference>
<dbReference type="GO" id="GO:0006352">
    <property type="term" value="P:DNA-templated transcription initiation"/>
    <property type="evidence" value="ECO:0007669"/>
    <property type="project" value="InterPro"/>
</dbReference>
<dbReference type="EMBL" id="CXOI01000019">
    <property type="protein sequence ID" value="CTP85277.1"/>
    <property type="molecule type" value="Genomic_DNA"/>
</dbReference>
<evidence type="ECO:0000259" key="5">
    <source>
        <dbReference type="Pfam" id="PF04542"/>
    </source>
</evidence>
<evidence type="ECO:0000313" key="8">
    <source>
        <dbReference type="Proteomes" id="UP000046187"/>
    </source>
</evidence>
<comment type="similarity">
    <text evidence="1">Belongs to the sigma-70 factor family. ECF subfamily.</text>
</comment>
<evidence type="ECO:0000256" key="4">
    <source>
        <dbReference type="ARBA" id="ARBA00023163"/>
    </source>
</evidence>
<feature type="domain" description="RNA polymerase sigma factor 70 region 4 type 2" evidence="6">
    <location>
        <begin position="111"/>
        <end position="160"/>
    </location>
</feature>
<dbReference type="InterPro" id="IPR039425">
    <property type="entry name" value="RNA_pol_sigma-70-like"/>
</dbReference>
<evidence type="ECO:0000256" key="3">
    <source>
        <dbReference type="ARBA" id="ARBA00023082"/>
    </source>
</evidence>
<dbReference type="Proteomes" id="UP000046187">
    <property type="component" value="Unassembled WGS sequence"/>
</dbReference>
<dbReference type="InterPro" id="IPR007627">
    <property type="entry name" value="RNA_pol_sigma70_r2"/>
</dbReference>
<dbReference type="InterPro" id="IPR014284">
    <property type="entry name" value="RNA_pol_sigma-70_dom"/>
</dbReference>
<feature type="domain" description="RNA polymerase sigma-70 region 2" evidence="5">
    <location>
        <begin position="12"/>
        <end position="74"/>
    </location>
</feature>
<evidence type="ECO:0000256" key="1">
    <source>
        <dbReference type="ARBA" id="ARBA00010641"/>
    </source>
</evidence>
<keyword evidence="2" id="KW-0805">Transcription regulation</keyword>
<dbReference type="Pfam" id="PF04542">
    <property type="entry name" value="Sigma70_r2"/>
    <property type="match status" value="1"/>
</dbReference>
<dbReference type="SUPFAM" id="SSF88946">
    <property type="entry name" value="Sigma2 domain of RNA polymerase sigma factors"/>
    <property type="match status" value="1"/>
</dbReference>
<dbReference type="InterPro" id="IPR013325">
    <property type="entry name" value="RNA_pol_sigma_r2"/>
</dbReference>
<dbReference type="Gene3D" id="1.10.10.10">
    <property type="entry name" value="Winged helix-like DNA-binding domain superfamily/Winged helix DNA-binding domain"/>
    <property type="match status" value="1"/>
</dbReference>
<dbReference type="GO" id="GO:0003677">
    <property type="term" value="F:DNA binding"/>
    <property type="evidence" value="ECO:0007669"/>
    <property type="project" value="InterPro"/>
</dbReference>
<dbReference type="PANTHER" id="PTHR43133:SF63">
    <property type="entry name" value="RNA POLYMERASE SIGMA FACTOR FECI-RELATED"/>
    <property type="match status" value="1"/>
</dbReference>
<keyword evidence="4" id="KW-0804">Transcription</keyword>
<dbReference type="Gene3D" id="1.10.1740.10">
    <property type="match status" value="1"/>
</dbReference>
<organism evidence="7 8">
    <name type="scientific">Xanthomonas graminis pv. arrhenatheri LMG 727</name>
    <dbReference type="NCBI Taxonomy" id="1195923"/>
    <lineage>
        <taxon>Bacteria</taxon>
        <taxon>Pseudomonadati</taxon>
        <taxon>Pseudomonadota</taxon>
        <taxon>Gammaproteobacteria</taxon>
        <taxon>Lysobacterales</taxon>
        <taxon>Lysobacteraceae</taxon>
        <taxon>Xanthomonas</taxon>
        <taxon>Xanthomonas translucens group</taxon>
        <taxon>Xanthomonas graminis</taxon>
    </lineage>
</organism>